<proteinExistence type="predicted"/>
<dbReference type="Proteomes" id="UP000176501">
    <property type="component" value="Unassembled WGS sequence"/>
</dbReference>
<name>A0A1F7W8V1_9BACT</name>
<comment type="caution">
    <text evidence="1">The sequence shown here is derived from an EMBL/GenBank/DDBJ whole genome shotgun (WGS) entry which is preliminary data.</text>
</comment>
<evidence type="ECO:0000313" key="2">
    <source>
        <dbReference type="Proteomes" id="UP000176501"/>
    </source>
</evidence>
<reference evidence="1 2" key="1">
    <citation type="journal article" date="2016" name="Nat. Commun.">
        <title>Thousands of microbial genomes shed light on interconnected biogeochemical processes in an aquifer system.</title>
        <authorList>
            <person name="Anantharaman K."/>
            <person name="Brown C.T."/>
            <person name="Hug L.A."/>
            <person name="Sharon I."/>
            <person name="Castelle C.J."/>
            <person name="Probst A.J."/>
            <person name="Thomas B.C."/>
            <person name="Singh A."/>
            <person name="Wilkins M.J."/>
            <person name="Karaoz U."/>
            <person name="Brodie E.L."/>
            <person name="Williams K.H."/>
            <person name="Hubbard S.S."/>
            <person name="Banfield J.F."/>
        </authorList>
    </citation>
    <scope>NUCLEOTIDE SEQUENCE [LARGE SCALE GENOMIC DNA]</scope>
</reference>
<dbReference type="EMBL" id="MGFE01000017">
    <property type="protein sequence ID" value="OGL98637.1"/>
    <property type="molecule type" value="Genomic_DNA"/>
</dbReference>
<sequence length="304" mass="34381">MQVNFEIVIFPRHDMPWEEFVRTTPPRSIALDGVVKGGPRFDPATLHQNFDHHDGVVREATMCTAMQVFYAIKGGLMRSFGGDTCYIYINDTDQDTSLAVWILLNYKLFEGTQSIPHINRLLELDNRWDVTGGAFPMNLNDALLRQHSWVFQPYTDLRKSGGLASATEVELRNNLEAVLARLTQYLMGQGGEVEMDTRHEILFDHPRFKIVNEIGGNDARYHLYANGMDAFISLVATRPDGRFIYSVGRRSCYIPFPVTRLFQVFNAAEGQNRWGGSDLIGGCARGDGSKLEWGQLRDLTLAEL</sequence>
<organism evidence="1 2">
    <name type="scientific">Candidatus Uhrbacteria bacterium RIFOXYB2_FULL_57_15</name>
    <dbReference type="NCBI Taxonomy" id="1802422"/>
    <lineage>
        <taxon>Bacteria</taxon>
        <taxon>Candidatus Uhriibacteriota</taxon>
    </lineage>
</organism>
<evidence type="ECO:0000313" key="1">
    <source>
        <dbReference type="EMBL" id="OGL98637.1"/>
    </source>
</evidence>
<accession>A0A1F7W8V1</accession>
<protein>
    <submittedName>
        <fullName evidence="1">Uncharacterized protein</fullName>
    </submittedName>
</protein>
<gene>
    <name evidence="1" type="ORF">A2304_02945</name>
</gene>
<dbReference type="AlphaFoldDB" id="A0A1F7W8V1"/>